<dbReference type="CDD" id="cd06171">
    <property type="entry name" value="Sigma70_r4"/>
    <property type="match status" value="1"/>
</dbReference>
<keyword evidence="3 6" id="KW-0731">Sigma factor</keyword>
<dbReference type="InterPro" id="IPR013249">
    <property type="entry name" value="RNA_pol_sigma70_r4_t2"/>
</dbReference>
<evidence type="ECO:0000256" key="6">
    <source>
        <dbReference type="RuleBase" id="RU000716"/>
    </source>
</evidence>
<dbReference type="InterPro" id="IPR007627">
    <property type="entry name" value="RNA_pol_sigma70_r2"/>
</dbReference>
<evidence type="ECO:0000256" key="2">
    <source>
        <dbReference type="ARBA" id="ARBA00023015"/>
    </source>
</evidence>
<evidence type="ECO:0000256" key="1">
    <source>
        <dbReference type="ARBA" id="ARBA00010641"/>
    </source>
</evidence>
<dbReference type="eggNOG" id="COG1595">
    <property type="taxonomic scope" value="Bacteria"/>
</dbReference>
<dbReference type="SUPFAM" id="SSF88946">
    <property type="entry name" value="Sigma2 domain of RNA polymerase sigma factors"/>
    <property type="match status" value="1"/>
</dbReference>
<evidence type="ECO:0000313" key="9">
    <source>
        <dbReference type="EMBL" id="EAQ77568.1"/>
    </source>
</evidence>
<dbReference type="RefSeq" id="WP_002655237.1">
    <property type="nucleotide sequence ID" value="NZ_CH672377.1"/>
</dbReference>
<evidence type="ECO:0000256" key="3">
    <source>
        <dbReference type="ARBA" id="ARBA00023082"/>
    </source>
</evidence>
<reference evidence="9 10" key="1">
    <citation type="submission" date="2006-02" db="EMBL/GenBank/DDBJ databases">
        <authorList>
            <person name="Amann R."/>
            <person name="Ferriera S."/>
            <person name="Johnson J."/>
            <person name="Kravitz S."/>
            <person name="Halpern A."/>
            <person name="Remington K."/>
            <person name="Beeson K."/>
            <person name="Tran B."/>
            <person name="Rogers Y.-H."/>
            <person name="Friedman R."/>
            <person name="Venter J.C."/>
        </authorList>
    </citation>
    <scope>NUCLEOTIDE SEQUENCE [LARGE SCALE GENOMIC DNA]</scope>
    <source>
        <strain evidence="9 10">DSM 3645</strain>
    </source>
</reference>
<sequence>MSITESTAKRYELQDPDVRLMLEVRDDSAAAFEELMLRYQNRLINLMHHLMGRRDQAEDLAQEVFLRVYRSRKSYKPGSKFSTWLYTIANNVASNARRSMARRKEIQVDGGDDAGMGPANPLDRIAKAASGQMPTRVIDRAEMGEVVRLAMETLNDRQRMAVLLSKFEEMSYADIAVTMGMSVEAIKSLLSRARANLKIALEPYLEQGARPPSE</sequence>
<keyword evidence="5 6" id="KW-0804">Transcription</keyword>
<dbReference type="EMBL" id="AANZ01000031">
    <property type="protein sequence ID" value="EAQ77568.1"/>
    <property type="molecule type" value="Genomic_DNA"/>
</dbReference>
<dbReference type="PANTHER" id="PTHR43133:SF8">
    <property type="entry name" value="RNA POLYMERASE SIGMA FACTOR HI_1459-RELATED"/>
    <property type="match status" value="1"/>
</dbReference>
<proteinExistence type="inferred from homology"/>
<gene>
    <name evidence="9" type="ORF">DSM3645_08211</name>
</gene>
<dbReference type="PROSITE" id="PS01063">
    <property type="entry name" value="SIGMA70_ECF"/>
    <property type="match status" value="1"/>
</dbReference>
<dbReference type="GO" id="GO:0003677">
    <property type="term" value="F:DNA binding"/>
    <property type="evidence" value="ECO:0007669"/>
    <property type="project" value="UniProtKB-KW"/>
</dbReference>
<dbReference type="InterPro" id="IPR014284">
    <property type="entry name" value="RNA_pol_sigma-70_dom"/>
</dbReference>
<comment type="similarity">
    <text evidence="1 6">Belongs to the sigma-70 factor family. ECF subfamily.</text>
</comment>
<dbReference type="STRING" id="314230.DSM3645_08211"/>
<protein>
    <recommendedName>
        <fullName evidence="6">RNA polymerase sigma factor</fullName>
    </recommendedName>
</protein>
<keyword evidence="4 6" id="KW-0238">DNA-binding</keyword>
<organism evidence="9 10">
    <name type="scientific">Blastopirellula marina DSM 3645</name>
    <dbReference type="NCBI Taxonomy" id="314230"/>
    <lineage>
        <taxon>Bacteria</taxon>
        <taxon>Pseudomonadati</taxon>
        <taxon>Planctomycetota</taxon>
        <taxon>Planctomycetia</taxon>
        <taxon>Pirellulales</taxon>
        <taxon>Pirellulaceae</taxon>
        <taxon>Blastopirellula</taxon>
    </lineage>
</organism>
<dbReference type="SUPFAM" id="SSF88659">
    <property type="entry name" value="Sigma3 and sigma4 domains of RNA polymerase sigma factors"/>
    <property type="match status" value="1"/>
</dbReference>
<dbReference type="HOGENOM" id="CLU_047691_3_0_0"/>
<feature type="domain" description="RNA polymerase sigma factor 70 region 4 type 2" evidence="8">
    <location>
        <begin position="147"/>
        <end position="197"/>
    </location>
</feature>
<dbReference type="Proteomes" id="UP000004358">
    <property type="component" value="Unassembled WGS sequence"/>
</dbReference>
<dbReference type="InterPro" id="IPR000838">
    <property type="entry name" value="RNA_pol_sigma70_ECF_CS"/>
</dbReference>
<evidence type="ECO:0000313" key="10">
    <source>
        <dbReference type="Proteomes" id="UP000004358"/>
    </source>
</evidence>
<dbReference type="PANTHER" id="PTHR43133">
    <property type="entry name" value="RNA POLYMERASE ECF-TYPE SIGMA FACTO"/>
    <property type="match status" value="1"/>
</dbReference>
<dbReference type="GO" id="GO:0006352">
    <property type="term" value="P:DNA-templated transcription initiation"/>
    <property type="evidence" value="ECO:0007669"/>
    <property type="project" value="InterPro"/>
</dbReference>
<dbReference type="Gene3D" id="1.10.1740.10">
    <property type="match status" value="1"/>
</dbReference>
<dbReference type="InterPro" id="IPR036388">
    <property type="entry name" value="WH-like_DNA-bd_sf"/>
</dbReference>
<dbReference type="InterPro" id="IPR039425">
    <property type="entry name" value="RNA_pol_sigma-70-like"/>
</dbReference>
<dbReference type="GO" id="GO:0016987">
    <property type="term" value="F:sigma factor activity"/>
    <property type="evidence" value="ECO:0007669"/>
    <property type="project" value="UniProtKB-KW"/>
</dbReference>
<keyword evidence="2 6" id="KW-0805">Transcription regulation</keyword>
<evidence type="ECO:0000256" key="5">
    <source>
        <dbReference type="ARBA" id="ARBA00023163"/>
    </source>
</evidence>
<dbReference type="NCBIfam" id="TIGR02937">
    <property type="entry name" value="sigma70-ECF"/>
    <property type="match status" value="1"/>
</dbReference>
<dbReference type="InterPro" id="IPR013324">
    <property type="entry name" value="RNA_pol_sigma_r3/r4-like"/>
</dbReference>
<evidence type="ECO:0000256" key="4">
    <source>
        <dbReference type="ARBA" id="ARBA00023125"/>
    </source>
</evidence>
<dbReference type="Gene3D" id="1.10.10.10">
    <property type="entry name" value="Winged helix-like DNA-binding domain superfamily/Winged helix DNA-binding domain"/>
    <property type="match status" value="1"/>
</dbReference>
<accession>A4A101</accession>
<dbReference type="AlphaFoldDB" id="A4A101"/>
<evidence type="ECO:0000259" key="7">
    <source>
        <dbReference type="Pfam" id="PF04542"/>
    </source>
</evidence>
<evidence type="ECO:0000259" key="8">
    <source>
        <dbReference type="Pfam" id="PF08281"/>
    </source>
</evidence>
<feature type="domain" description="RNA polymerase sigma-70 region 2" evidence="7">
    <location>
        <begin position="36"/>
        <end position="102"/>
    </location>
</feature>
<name>A4A101_9BACT</name>
<dbReference type="Pfam" id="PF08281">
    <property type="entry name" value="Sigma70_r4_2"/>
    <property type="match status" value="1"/>
</dbReference>
<dbReference type="Pfam" id="PF04542">
    <property type="entry name" value="Sigma70_r2"/>
    <property type="match status" value="1"/>
</dbReference>
<comment type="caution">
    <text evidence="9">The sequence shown here is derived from an EMBL/GenBank/DDBJ whole genome shotgun (WGS) entry which is preliminary data.</text>
</comment>
<dbReference type="InterPro" id="IPR013325">
    <property type="entry name" value="RNA_pol_sigma_r2"/>
</dbReference>